<dbReference type="EMBL" id="JAKHSK010000007">
    <property type="protein sequence ID" value="MCL6217989.1"/>
    <property type="molecule type" value="Genomic_DNA"/>
</dbReference>
<gene>
    <name evidence="7" type="ORF">L1967_06730</name>
</gene>
<sequence length="99" mass="11227">MQDFEFLEEPKPKYIGRRYLAGFIDYAIVNTIAFMLIFIMGTPDGEGNYHLNGLPALLPVLFWFLFTVCLETWFGATVGNSIVHLKPITLSGYASKDIF</sequence>
<keyword evidence="2 5" id="KW-0812">Transmembrane</keyword>
<dbReference type="Proteomes" id="UP001139521">
    <property type="component" value="Unassembled WGS sequence"/>
</dbReference>
<organism evidence="7 8">
    <name type="scientific">Zunongwangia pacifica</name>
    <dbReference type="NCBI Taxonomy" id="2911062"/>
    <lineage>
        <taxon>Bacteria</taxon>
        <taxon>Pseudomonadati</taxon>
        <taxon>Bacteroidota</taxon>
        <taxon>Flavobacteriia</taxon>
        <taxon>Flavobacteriales</taxon>
        <taxon>Flavobacteriaceae</taxon>
        <taxon>Zunongwangia</taxon>
    </lineage>
</organism>
<dbReference type="Pfam" id="PF06271">
    <property type="entry name" value="RDD"/>
    <property type="match status" value="1"/>
</dbReference>
<evidence type="ECO:0000256" key="2">
    <source>
        <dbReference type="ARBA" id="ARBA00022692"/>
    </source>
</evidence>
<evidence type="ECO:0000256" key="3">
    <source>
        <dbReference type="ARBA" id="ARBA00022989"/>
    </source>
</evidence>
<evidence type="ECO:0000256" key="1">
    <source>
        <dbReference type="ARBA" id="ARBA00004141"/>
    </source>
</evidence>
<comment type="subcellular location">
    <subcellularLocation>
        <location evidence="1">Membrane</location>
        <topology evidence="1">Multi-pass membrane protein</topology>
    </subcellularLocation>
</comment>
<name>A0A9X1ZQ67_9FLAO</name>
<feature type="domain" description="RDD" evidence="6">
    <location>
        <begin position="15"/>
        <end position="90"/>
    </location>
</feature>
<evidence type="ECO:0000256" key="5">
    <source>
        <dbReference type="SAM" id="Phobius"/>
    </source>
</evidence>
<evidence type="ECO:0000259" key="6">
    <source>
        <dbReference type="Pfam" id="PF06271"/>
    </source>
</evidence>
<keyword evidence="8" id="KW-1185">Reference proteome</keyword>
<evidence type="ECO:0000256" key="4">
    <source>
        <dbReference type="ARBA" id="ARBA00023136"/>
    </source>
</evidence>
<comment type="caution">
    <text evidence="7">The sequence shown here is derived from an EMBL/GenBank/DDBJ whole genome shotgun (WGS) entry which is preliminary data.</text>
</comment>
<dbReference type="RefSeq" id="WP_249600962.1">
    <property type="nucleotide sequence ID" value="NZ_JAKHSK010000007.1"/>
</dbReference>
<feature type="transmembrane region" description="Helical" evidence="5">
    <location>
        <begin position="20"/>
        <end position="40"/>
    </location>
</feature>
<accession>A0A9X1ZQ67</accession>
<proteinExistence type="predicted"/>
<keyword evidence="4 5" id="KW-0472">Membrane</keyword>
<protein>
    <submittedName>
        <fullName evidence="7">RDD family protein</fullName>
    </submittedName>
</protein>
<dbReference type="GO" id="GO:0016020">
    <property type="term" value="C:membrane"/>
    <property type="evidence" value="ECO:0007669"/>
    <property type="project" value="UniProtKB-SubCell"/>
</dbReference>
<reference evidence="7" key="1">
    <citation type="submission" date="2022-01" db="EMBL/GenBank/DDBJ databases">
        <title>Genome sequencing of Zunongwangia sp. M21534 genome.</title>
        <authorList>
            <person name="Chen Y."/>
            <person name="Dong C."/>
            <person name="Shao Z."/>
        </authorList>
    </citation>
    <scope>NUCLEOTIDE SEQUENCE</scope>
    <source>
        <strain evidence="7">MCCC M21534</strain>
    </source>
</reference>
<dbReference type="InterPro" id="IPR010432">
    <property type="entry name" value="RDD"/>
</dbReference>
<feature type="transmembrane region" description="Helical" evidence="5">
    <location>
        <begin position="60"/>
        <end position="83"/>
    </location>
</feature>
<evidence type="ECO:0000313" key="8">
    <source>
        <dbReference type="Proteomes" id="UP001139521"/>
    </source>
</evidence>
<keyword evidence="3 5" id="KW-1133">Transmembrane helix</keyword>
<evidence type="ECO:0000313" key="7">
    <source>
        <dbReference type="EMBL" id="MCL6217989.1"/>
    </source>
</evidence>
<dbReference type="AlphaFoldDB" id="A0A9X1ZQ67"/>